<organism evidence="1 2">
    <name type="scientific">Panagrolaimus sp. ES5</name>
    <dbReference type="NCBI Taxonomy" id="591445"/>
    <lineage>
        <taxon>Eukaryota</taxon>
        <taxon>Metazoa</taxon>
        <taxon>Ecdysozoa</taxon>
        <taxon>Nematoda</taxon>
        <taxon>Chromadorea</taxon>
        <taxon>Rhabditida</taxon>
        <taxon>Tylenchina</taxon>
        <taxon>Panagrolaimomorpha</taxon>
        <taxon>Panagrolaimoidea</taxon>
        <taxon>Panagrolaimidae</taxon>
        <taxon>Panagrolaimus</taxon>
    </lineage>
</organism>
<evidence type="ECO:0000313" key="2">
    <source>
        <dbReference type="WBParaSite" id="ES5_v2.g12718.t1"/>
    </source>
</evidence>
<accession>A0AC34F6L0</accession>
<evidence type="ECO:0000313" key="1">
    <source>
        <dbReference type="Proteomes" id="UP000887579"/>
    </source>
</evidence>
<sequence>MATIEIEAADVVRLIEQYLKENNLMRTLETLQEETNITMNTIDNLDTFTNDILNGHWDLVLKTIQPLKIHPNKLMDLYEQIIIELVELRELASARLILRQTDSMALLKAGNPERYARLENIISKSYFDPREIYPEGVTKEKRRLAISQSLSQDVHVVPPSRLLALLAQSLKWQQHQGVLPPGTQIDLFRGKAAVRELEDEHYPTQFVRHIKFGAKSYPESASFSPDGQYLITGSVDGFIEVWNFITGKLRKDLKYQAQENFMMMETAVHCMSFSRDSEMLVTGSKDGKIKVWKIQTGQCLRRFESAHTAGVTSVSFSKDHSHVLSSSSDNLIRIHGLKSGKCLKEFRGHSSFVTSAIYTEEETHILSTCADGTIKVWSVKSTECQNTFRVSTTGSTMNVPVNSVHLVTNKPGENQLFVVCNRTSTIHVVNISGQVVRTMTSGKREKGDFIACRLSPRGEFIYCLAEDNVLYCFSMISGQLEHTLPVHDSTVIGLAHHPHQNLLATFAEDALLKLWRA</sequence>
<reference evidence="2" key="1">
    <citation type="submission" date="2022-11" db="UniProtKB">
        <authorList>
            <consortium name="WormBaseParasite"/>
        </authorList>
    </citation>
    <scope>IDENTIFICATION</scope>
</reference>
<dbReference type="WBParaSite" id="ES5_v2.g12718.t1">
    <property type="protein sequence ID" value="ES5_v2.g12718.t1"/>
    <property type="gene ID" value="ES5_v2.g12718"/>
</dbReference>
<name>A0AC34F6L0_9BILA</name>
<dbReference type="Proteomes" id="UP000887579">
    <property type="component" value="Unplaced"/>
</dbReference>
<protein>
    <submittedName>
        <fullName evidence="2">WD40 repeat-containing protein SMU1</fullName>
    </submittedName>
</protein>
<proteinExistence type="predicted"/>